<evidence type="ECO:0000256" key="1">
    <source>
        <dbReference type="SAM" id="MobiDB-lite"/>
    </source>
</evidence>
<keyword evidence="3" id="KW-1185">Reference proteome</keyword>
<reference evidence="2" key="1">
    <citation type="submission" date="2021-03" db="EMBL/GenBank/DDBJ databases">
        <title>Draft genome sequence of rust myrtle Austropuccinia psidii MF-1, a brazilian biotype.</title>
        <authorList>
            <person name="Quecine M.C."/>
            <person name="Pachon D.M.R."/>
            <person name="Bonatelli M.L."/>
            <person name="Correr F.H."/>
            <person name="Franceschini L.M."/>
            <person name="Leite T.F."/>
            <person name="Margarido G.R.A."/>
            <person name="Almeida C.A."/>
            <person name="Ferrarezi J.A."/>
            <person name="Labate C.A."/>
        </authorList>
    </citation>
    <scope>NUCLEOTIDE SEQUENCE</scope>
    <source>
        <strain evidence="2">MF-1</strain>
    </source>
</reference>
<gene>
    <name evidence="2" type="ORF">O181_033197</name>
</gene>
<proteinExistence type="predicted"/>
<evidence type="ECO:0000313" key="2">
    <source>
        <dbReference type="EMBL" id="MBW0493482.1"/>
    </source>
</evidence>
<dbReference type="AlphaFoldDB" id="A0A9Q3H6Y2"/>
<comment type="caution">
    <text evidence="2">The sequence shown here is derived from an EMBL/GenBank/DDBJ whole genome shotgun (WGS) entry which is preliminary data.</text>
</comment>
<protein>
    <submittedName>
        <fullName evidence="2">Uncharacterized protein</fullName>
    </submittedName>
</protein>
<sequence length="145" mass="16308">MPEPQSTDVGGAEGEAAVSSVSLELMAKDCARRRIQGIRIMHSKPESFVDESTHNPVMTPQNWAQSITHDIPFNIGEGNISYCHGPYRWAQAIWVKKWSHGPLETQSMGKFWPWGTPIAPKDCRPQTVGHHNYPKRPKRPLITVP</sequence>
<accession>A0A9Q3H6Y2</accession>
<name>A0A9Q3H6Y2_9BASI</name>
<feature type="region of interest" description="Disordered" evidence="1">
    <location>
        <begin position="125"/>
        <end position="145"/>
    </location>
</feature>
<evidence type="ECO:0000313" key="3">
    <source>
        <dbReference type="Proteomes" id="UP000765509"/>
    </source>
</evidence>
<organism evidence="2 3">
    <name type="scientific">Austropuccinia psidii MF-1</name>
    <dbReference type="NCBI Taxonomy" id="1389203"/>
    <lineage>
        <taxon>Eukaryota</taxon>
        <taxon>Fungi</taxon>
        <taxon>Dikarya</taxon>
        <taxon>Basidiomycota</taxon>
        <taxon>Pucciniomycotina</taxon>
        <taxon>Pucciniomycetes</taxon>
        <taxon>Pucciniales</taxon>
        <taxon>Sphaerophragmiaceae</taxon>
        <taxon>Austropuccinia</taxon>
    </lineage>
</organism>
<dbReference type="Proteomes" id="UP000765509">
    <property type="component" value="Unassembled WGS sequence"/>
</dbReference>
<dbReference type="EMBL" id="AVOT02012085">
    <property type="protein sequence ID" value="MBW0493482.1"/>
    <property type="molecule type" value="Genomic_DNA"/>
</dbReference>